<comment type="caution">
    <text evidence="2">The sequence shown here is derived from an EMBL/GenBank/DDBJ whole genome shotgun (WGS) entry which is preliminary data.</text>
</comment>
<proteinExistence type="predicted"/>
<feature type="compositionally biased region" description="Basic residues" evidence="1">
    <location>
        <begin position="173"/>
        <end position="182"/>
    </location>
</feature>
<evidence type="ECO:0000313" key="3">
    <source>
        <dbReference type="Proteomes" id="UP001199106"/>
    </source>
</evidence>
<reference evidence="2" key="1">
    <citation type="submission" date="2021-07" db="EMBL/GenBank/DDBJ databases">
        <title>Genome Resource of American Ginseng Black Spot Pathogen Alternaria panax.</title>
        <authorList>
            <person name="Qiu C."/>
            <person name="Wang W."/>
            <person name="Liu Z."/>
        </authorList>
    </citation>
    <scope>NUCLEOTIDE SEQUENCE</scope>
    <source>
        <strain evidence="2">BNCC115425</strain>
    </source>
</reference>
<feature type="compositionally biased region" description="Basic and acidic residues" evidence="1">
    <location>
        <begin position="58"/>
        <end position="76"/>
    </location>
</feature>
<dbReference type="EMBL" id="JAANER010000001">
    <property type="protein sequence ID" value="KAG9195166.1"/>
    <property type="molecule type" value="Genomic_DNA"/>
</dbReference>
<evidence type="ECO:0000256" key="1">
    <source>
        <dbReference type="SAM" id="MobiDB-lite"/>
    </source>
</evidence>
<sequence length="189" mass="20364">MGYGEVPGLLNYKPHPEHPAATLIQPIVPAITLTEPTPSSSQASAASQDTTPQAMDRSASKEDACSPAAVDRHLQDAHQFSPPPSTNSLQHSKSSPTQSSDPPLRFVPRSAADYQAILQAMETGRFDIPIFGEAGVAFQNRSKPGTPLPRNKKRKRAQTPDNKDIQGGERAPKKPARRKKKAAKLESLA</sequence>
<gene>
    <name evidence="2" type="ORF">G6011_00286</name>
</gene>
<feature type="region of interest" description="Disordered" evidence="1">
    <location>
        <begin position="32"/>
        <end position="108"/>
    </location>
</feature>
<feature type="compositionally biased region" description="Polar residues" evidence="1">
    <location>
        <begin position="86"/>
        <end position="101"/>
    </location>
</feature>
<dbReference type="Proteomes" id="UP001199106">
    <property type="component" value="Unassembled WGS sequence"/>
</dbReference>
<feature type="region of interest" description="Disordered" evidence="1">
    <location>
        <begin position="135"/>
        <end position="189"/>
    </location>
</feature>
<protein>
    <submittedName>
        <fullName evidence="2">Uncharacterized protein</fullName>
    </submittedName>
</protein>
<feature type="compositionally biased region" description="Basic and acidic residues" evidence="1">
    <location>
        <begin position="161"/>
        <end position="172"/>
    </location>
</feature>
<name>A0AAD4IIT2_9PLEO</name>
<accession>A0AAD4IIT2</accession>
<keyword evidence="3" id="KW-1185">Reference proteome</keyword>
<feature type="compositionally biased region" description="Low complexity" evidence="1">
    <location>
        <begin position="36"/>
        <end position="54"/>
    </location>
</feature>
<dbReference type="AlphaFoldDB" id="A0AAD4IIT2"/>
<evidence type="ECO:0000313" key="2">
    <source>
        <dbReference type="EMBL" id="KAG9195166.1"/>
    </source>
</evidence>
<organism evidence="2 3">
    <name type="scientific">Alternaria panax</name>
    <dbReference type="NCBI Taxonomy" id="48097"/>
    <lineage>
        <taxon>Eukaryota</taxon>
        <taxon>Fungi</taxon>
        <taxon>Dikarya</taxon>
        <taxon>Ascomycota</taxon>
        <taxon>Pezizomycotina</taxon>
        <taxon>Dothideomycetes</taxon>
        <taxon>Pleosporomycetidae</taxon>
        <taxon>Pleosporales</taxon>
        <taxon>Pleosporineae</taxon>
        <taxon>Pleosporaceae</taxon>
        <taxon>Alternaria</taxon>
        <taxon>Alternaria sect. Panax</taxon>
    </lineage>
</organism>